<evidence type="ECO:0000313" key="1">
    <source>
        <dbReference type="EMBL" id="MVO77008.1"/>
    </source>
</evidence>
<keyword evidence="2" id="KW-1185">Reference proteome</keyword>
<organism evidence="1 2">
    <name type="scientific">Sphingomonas horti</name>
    <dbReference type="NCBI Taxonomy" id="2682842"/>
    <lineage>
        <taxon>Bacteria</taxon>
        <taxon>Pseudomonadati</taxon>
        <taxon>Pseudomonadota</taxon>
        <taxon>Alphaproteobacteria</taxon>
        <taxon>Sphingomonadales</taxon>
        <taxon>Sphingomonadaceae</taxon>
        <taxon>Sphingomonas</taxon>
    </lineage>
</organism>
<protein>
    <submittedName>
        <fullName evidence="1">DUF2141 domain-containing protein</fullName>
    </submittedName>
</protein>
<gene>
    <name evidence="1" type="ORF">GON01_03525</name>
</gene>
<name>A0A6I4IYL7_9SPHN</name>
<comment type="caution">
    <text evidence="1">The sequence shown here is derived from an EMBL/GenBank/DDBJ whole genome shotgun (WGS) entry which is preliminary data.</text>
</comment>
<dbReference type="EMBL" id="WQMS01000005">
    <property type="protein sequence ID" value="MVO77008.1"/>
    <property type="molecule type" value="Genomic_DNA"/>
</dbReference>
<evidence type="ECO:0000313" key="2">
    <source>
        <dbReference type="Proteomes" id="UP000441389"/>
    </source>
</evidence>
<sequence>MRWTRTPAGIAGARTTILRQDLSLGCCGAARKAKNGSLSSGANCRDILGRPPVRVTSAVCKFGLASLPLALLASHSPGAELNVNIDRVRNDRGLLRLCLTQKPRHFPTCSGDPDAIRISVPASQASVQIHGLSPGSYALAIIHDENRNGRLDSILSVPKEGFGFSGEHMPVFGPPSFDQAVFLVEPGLATRLVRMRYLL</sequence>
<dbReference type="Pfam" id="PF09912">
    <property type="entry name" value="DUF2141"/>
    <property type="match status" value="1"/>
</dbReference>
<proteinExistence type="predicted"/>
<accession>A0A6I4IYL7</accession>
<dbReference type="AlphaFoldDB" id="A0A6I4IYL7"/>
<dbReference type="Proteomes" id="UP000441389">
    <property type="component" value="Unassembled WGS sequence"/>
</dbReference>
<reference evidence="1 2" key="1">
    <citation type="submission" date="2019-12" db="EMBL/GenBank/DDBJ databases">
        <authorList>
            <person name="Huq M.A."/>
        </authorList>
    </citation>
    <scope>NUCLEOTIDE SEQUENCE [LARGE SCALE GENOMIC DNA]</scope>
    <source>
        <strain evidence="1 2">MAH-20</strain>
    </source>
</reference>
<dbReference type="InterPro" id="IPR018673">
    <property type="entry name" value="DUF2141"/>
</dbReference>